<gene>
    <name evidence="1" type="ORF">BN977_03442</name>
</gene>
<protein>
    <recommendedName>
        <fullName evidence="3">2'-5' RNA ligase</fullName>
    </recommendedName>
</protein>
<dbReference type="eggNOG" id="COG1514">
    <property type="taxonomic scope" value="Bacteria"/>
</dbReference>
<sequence>MAHSVELLLDADTDRTIRDRWDALTDVGIRSQAAHRGPSNRPHVTVAVAAAISAAVDAELTAVAATMLPLPCRIGAPVVFGHEPFVLARLVVPSAELLELQARIHRICLPHMTTGPFPHACPGSWTPHVTLARRLHAAQLERALPLAGDDLDATFVRLRRWDGDTKTEYALS</sequence>
<evidence type="ECO:0008006" key="3">
    <source>
        <dbReference type="Google" id="ProtNLM"/>
    </source>
</evidence>
<evidence type="ECO:0000313" key="1">
    <source>
        <dbReference type="EMBL" id="CDO08623.1"/>
    </source>
</evidence>
<reference evidence="1" key="2">
    <citation type="submission" date="2014-03" db="EMBL/GenBank/DDBJ databases">
        <authorList>
            <person name="Urmite Genomes"/>
        </authorList>
    </citation>
    <scope>NUCLEOTIDE SEQUENCE</scope>
    <source>
        <strain evidence="1">DSM 44829</strain>
    </source>
</reference>
<dbReference type="EMBL" id="CCBB010000002">
    <property type="protein sequence ID" value="CDO08623.1"/>
    <property type="molecule type" value="Genomic_DNA"/>
</dbReference>
<dbReference type="SUPFAM" id="SSF55144">
    <property type="entry name" value="LigT-like"/>
    <property type="match status" value="1"/>
</dbReference>
<dbReference type="Proteomes" id="UP000028870">
    <property type="component" value="Unassembled WGS sequence"/>
</dbReference>
<accession>W9AT11</accession>
<comment type="caution">
    <text evidence="1">The sequence shown here is derived from an EMBL/GenBank/DDBJ whole genome shotgun (WGS) entry which is preliminary data.</text>
</comment>
<reference evidence="1" key="1">
    <citation type="submission" date="2014-03" db="EMBL/GenBank/DDBJ databases">
        <title>Draft Genome Sequence of Mycobacterium cosmeticum DSM 44829.</title>
        <authorList>
            <person name="Croce O."/>
            <person name="Robert C."/>
            <person name="Raoult D."/>
            <person name="Drancourt M."/>
        </authorList>
    </citation>
    <scope>NUCLEOTIDE SEQUENCE [LARGE SCALE GENOMIC DNA]</scope>
    <source>
        <strain evidence="1">DSM 44829</strain>
    </source>
</reference>
<dbReference type="RefSeq" id="WP_036399770.1">
    <property type="nucleotide sequence ID" value="NZ_CCBB010000002.1"/>
</dbReference>
<dbReference type="AlphaFoldDB" id="W9AT11"/>
<dbReference type="OrthoDB" id="3397424at2"/>
<dbReference type="InterPro" id="IPR009097">
    <property type="entry name" value="Cyclic_Pdiesterase"/>
</dbReference>
<name>W9AT11_MYCCO</name>
<dbReference type="STRING" id="258533.BN977_03442"/>
<evidence type="ECO:0000313" key="2">
    <source>
        <dbReference type="Proteomes" id="UP000028870"/>
    </source>
</evidence>
<dbReference type="Gene3D" id="3.90.1140.10">
    <property type="entry name" value="Cyclic phosphodiesterase"/>
    <property type="match status" value="1"/>
</dbReference>
<keyword evidence="2" id="KW-1185">Reference proteome</keyword>
<organism evidence="1 2">
    <name type="scientific">Mycolicibacterium cosmeticum</name>
    <dbReference type="NCBI Taxonomy" id="258533"/>
    <lineage>
        <taxon>Bacteria</taxon>
        <taxon>Bacillati</taxon>
        <taxon>Actinomycetota</taxon>
        <taxon>Actinomycetes</taxon>
        <taxon>Mycobacteriales</taxon>
        <taxon>Mycobacteriaceae</taxon>
        <taxon>Mycolicibacterium</taxon>
    </lineage>
</organism>
<proteinExistence type="predicted"/>
<dbReference type="Pfam" id="PF13563">
    <property type="entry name" value="2_5_RNA_ligase2"/>
    <property type="match status" value="1"/>
</dbReference>